<dbReference type="EMBL" id="CCAG010012336">
    <property type="status" value="NOT_ANNOTATED_CDS"/>
    <property type="molecule type" value="Genomic_DNA"/>
</dbReference>
<dbReference type="EnsemblMetazoa" id="GMOY011729-RA">
    <property type="protein sequence ID" value="GMOY011729-PA"/>
    <property type="gene ID" value="GMOY011729"/>
</dbReference>
<sequence>MQSKSNNKCTSICKVNPIEHDQHQSQEAICASSKIKFWIPNIPQHVRSVSINCLLWKNLSTLPYIPLVRVLDRRTEERWVALFSCMTTRAIQLETAKND</sequence>
<organism evidence="1 2">
    <name type="scientific">Glossina morsitans morsitans</name>
    <name type="common">Savannah tsetse fly</name>
    <dbReference type="NCBI Taxonomy" id="37546"/>
    <lineage>
        <taxon>Eukaryota</taxon>
        <taxon>Metazoa</taxon>
        <taxon>Ecdysozoa</taxon>
        <taxon>Arthropoda</taxon>
        <taxon>Hexapoda</taxon>
        <taxon>Insecta</taxon>
        <taxon>Pterygota</taxon>
        <taxon>Neoptera</taxon>
        <taxon>Endopterygota</taxon>
        <taxon>Diptera</taxon>
        <taxon>Brachycera</taxon>
        <taxon>Muscomorpha</taxon>
        <taxon>Hippoboscoidea</taxon>
        <taxon>Glossinidae</taxon>
        <taxon>Glossina</taxon>
    </lineage>
</organism>
<protein>
    <submittedName>
        <fullName evidence="1">Uncharacterized protein</fullName>
    </submittedName>
</protein>
<dbReference type="AlphaFoldDB" id="A0A1B0GEK6"/>
<name>A0A1B0GEK6_GLOMM</name>
<keyword evidence="2" id="KW-1185">Reference proteome</keyword>
<proteinExistence type="predicted"/>
<evidence type="ECO:0000313" key="1">
    <source>
        <dbReference type="EnsemblMetazoa" id="GMOY011729-PA"/>
    </source>
</evidence>
<accession>A0A1B0GEK6</accession>
<dbReference type="Proteomes" id="UP000092444">
    <property type="component" value="Unassembled WGS sequence"/>
</dbReference>
<reference evidence="1" key="1">
    <citation type="submission" date="2020-05" db="UniProtKB">
        <authorList>
            <consortium name="EnsemblMetazoa"/>
        </authorList>
    </citation>
    <scope>IDENTIFICATION</scope>
    <source>
        <strain evidence="1">Yale</strain>
    </source>
</reference>
<dbReference type="VEuPathDB" id="VectorBase:GMOY011729"/>
<evidence type="ECO:0000313" key="2">
    <source>
        <dbReference type="Proteomes" id="UP000092444"/>
    </source>
</evidence>